<reference evidence="2 3" key="2">
    <citation type="journal article" date="2003" name="DNA Res.">
        <title>Complete genome structure of Gloeobacter violaceus PCC 7421, a cyanobacterium that lacks thylakoids (supplement).</title>
        <authorList>
            <person name="Nakamura Y."/>
            <person name="Kaneko T."/>
            <person name="Sato S."/>
            <person name="Mimuro M."/>
            <person name="Miyashita H."/>
            <person name="Tsuchiya T."/>
            <person name="Sasamoto S."/>
            <person name="Watanabe A."/>
            <person name="Kawashima K."/>
            <person name="Kishida Y."/>
            <person name="Kiyokawa C."/>
            <person name="Kohara M."/>
            <person name="Matsumoto M."/>
            <person name="Matsuno A."/>
            <person name="Nakazaki N."/>
            <person name="Shimpo S."/>
            <person name="Takeuchi C."/>
            <person name="Yamada M."/>
            <person name="Tabata S."/>
        </authorList>
    </citation>
    <scope>NUCLEOTIDE SEQUENCE [LARGE SCALE GENOMIC DNA]</scope>
    <source>
        <strain evidence="3">ATCC 29082 / PCC 7421</strain>
    </source>
</reference>
<dbReference type="EMBL" id="BA000045">
    <property type="protein sequence ID" value="BAC88098.1"/>
    <property type="molecule type" value="Genomic_DNA"/>
</dbReference>
<evidence type="ECO:0000256" key="1">
    <source>
        <dbReference type="SAM" id="Phobius"/>
    </source>
</evidence>
<dbReference type="AlphaFoldDB" id="Q7NPA0"/>
<evidence type="ECO:0000313" key="3">
    <source>
        <dbReference type="Proteomes" id="UP000000557"/>
    </source>
</evidence>
<evidence type="ECO:0000313" key="2">
    <source>
        <dbReference type="EMBL" id="BAC88098.1"/>
    </source>
</evidence>
<dbReference type="KEGG" id="gvi:gll0157"/>
<protein>
    <submittedName>
        <fullName evidence="2">Gll0157 protein</fullName>
    </submittedName>
</protein>
<dbReference type="InParanoid" id="Q7NPA0"/>
<feature type="transmembrane region" description="Helical" evidence="1">
    <location>
        <begin position="106"/>
        <end position="131"/>
    </location>
</feature>
<dbReference type="eggNOG" id="COG0551">
    <property type="taxonomic scope" value="Bacteria"/>
</dbReference>
<keyword evidence="1" id="KW-1133">Transmembrane helix</keyword>
<organism evidence="2 3">
    <name type="scientific">Gloeobacter violaceus (strain ATCC 29082 / PCC 7421)</name>
    <dbReference type="NCBI Taxonomy" id="251221"/>
    <lineage>
        <taxon>Bacteria</taxon>
        <taxon>Bacillati</taxon>
        <taxon>Cyanobacteriota</taxon>
        <taxon>Cyanophyceae</taxon>
        <taxon>Gloeobacterales</taxon>
        <taxon>Gloeobacteraceae</taxon>
        <taxon>Gloeobacter</taxon>
    </lineage>
</organism>
<dbReference type="EnsemblBacteria" id="BAC88098">
    <property type="protein sequence ID" value="BAC88098"/>
    <property type="gene ID" value="BAC88098"/>
</dbReference>
<accession>Q7NPA0</accession>
<gene>
    <name evidence="2" type="ordered locus">gll0157</name>
</gene>
<proteinExistence type="predicted"/>
<keyword evidence="1" id="KW-0472">Membrane</keyword>
<dbReference type="Proteomes" id="UP000000557">
    <property type="component" value="Chromosome"/>
</dbReference>
<feature type="transmembrane region" description="Helical" evidence="1">
    <location>
        <begin position="81"/>
        <end position="100"/>
    </location>
</feature>
<dbReference type="HOGENOM" id="CLU_1123298_0_0_3"/>
<reference evidence="2 3" key="1">
    <citation type="journal article" date="2003" name="DNA Res.">
        <title>Complete genome structure of Gloeobacter violaceus PCC 7421, a cyanobacterium that lacks thylakoids.</title>
        <authorList>
            <person name="Nakamura Y."/>
            <person name="Kaneko T."/>
            <person name="Sato S."/>
            <person name="Mimuro M."/>
            <person name="Miyashita H."/>
            <person name="Tsuchiya T."/>
            <person name="Sasamoto S."/>
            <person name="Watanabe A."/>
            <person name="Kawashima K."/>
            <person name="Kishida Y."/>
            <person name="Kiyokawa C."/>
            <person name="Kohara M."/>
            <person name="Matsumoto M."/>
            <person name="Matsuno A."/>
            <person name="Nakazaki N."/>
            <person name="Shimpo S."/>
            <person name="Takeuchi C."/>
            <person name="Yamada M."/>
            <person name="Tabata S."/>
        </authorList>
    </citation>
    <scope>NUCLEOTIDE SEQUENCE [LARGE SCALE GENOMIC DNA]</scope>
    <source>
        <strain evidence="3">ATCC 29082 / PCC 7421</strain>
    </source>
</reference>
<sequence>MRDSQTISANISFRKTITPQEWRFRQTSAQNVVSIHLNCGAEQNMALIPCPECTRPMSQKADSCPNCGYNLKRAREEKQQLTQGIALTVFGLLGVGGVYVGFTDLFYWGLFGWQIDALIGAAGAVLLAPVVQHRTGPASGRSREARVLQRTRAVHPDRNLPGAHIQSGSSVMPMGVSVVWCAPSVPAGSGRASGRFSVAKMTSKTLPPIPVASAPSSLLTHRNQLPWASATLVGHIVKEMAVAPASA</sequence>
<keyword evidence="1" id="KW-0812">Transmembrane</keyword>
<dbReference type="OrthoDB" id="794683at2"/>
<keyword evidence="3" id="KW-1185">Reference proteome</keyword>
<name>Q7NPA0_GLOVI</name>